<dbReference type="KEGG" id="fcz:IMF26_09490"/>
<reference evidence="6" key="1">
    <citation type="submission" date="2020-10" db="EMBL/GenBank/DDBJ databases">
        <authorList>
            <person name="Kadnikov V."/>
            <person name="Beletsky A.V."/>
            <person name="Mardanov A.V."/>
            <person name="Karnachuk O.V."/>
            <person name="Ravin N.V."/>
        </authorList>
    </citation>
    <scope>NUCLEOTIDE SEQUENCE</scope>
    <source>
        <strain evidence="6">Bu02</strain>
    </source>
</reference>
<keyword evidence="2" id="KW-0813">Transport</keyword>
<dbReference type="PANTHER" id="PTHR42711">
    <property type="entry name" value="ABC TRANSPORTER ATP-BINDING PROTEIN"/>
    <property type="match status" value="1"/>
</dbReference>
<evidence type="ECO:0000259" key="5">
    <source>
        <dbReference type="SMART" id="SM00382"/>
    </source>
</evidence>
<dbReference type="GO" id="GO:0005524">
    <property type="term" value="F:ATP binding"/>
    <property type="evidence" value="ECO:0007669"/>
    <property type="project" value="UniProtKB-KW"/>
</dbReference>
<evidence type="ECO:0000256" key="4">
    <source>
        <dbReference type="ARBA" id="ARBA00022840"/>
    </source>
</evidence>
<evidence type="ECO:0000256" key="3">
    <source>
        <dbReference type="ARBA" id="ARBA00022741"/>
    </source>
</evidence>
<accession>A0AAT9LAX7</accession>
<keyword evidence="3" id="KW-0547">Nucleotide-binding</keyword>
<dbReference type="GO" id="GO:0016887">
    <property type="term" value="F:ATP hydrolysis activity"/>
    <property type="evidence" value="ECO:0007669"/>
    <property type="project" value="InterPro"/>
</dbReference>
<comment type="similarity">
    <text evidence="1">Belongs to the ABC transporter superfamily.</text>
</comment>
<keyword evidence="4 6" id="KW-0067">ATP-binding</keyword>
<dbReference type="PANTHER" id="PTHR42711:SF5">
    <property type="entry name" value="ABC TRANSPORTER ATP-BINDING PROTEIN NATA"/>
    <property type="match status" value="1"/>
</dbReference>
<organism evidence="6">
    <name type="scientific">Candidatus Fermentithermobacillus carboniphilus</name>
    <dbReference type="NCBI Taxonomy" id="3085328"/>
    <lineage>
        <taxon>Bacteria</taxon>
        <taxon>Bacillati</taxon>
        <taxon>Bacillota</taxon>
        <taxon>Candidatus Fermentithermobacillia</taxon>
        <taxon>Candidatus Fermentithermobacillales</taxon>
        <taxon>Candidatus Fermentithermobacillaceae</taxon>
        <taxon>Candidatus Fermentithermobacillus</taxon>
    </lineage>
</organism>
<feature type="domain" description="AAA+ ATPase" evidence="5">
    <location>
        <begin position="49"/>
        <end position="241"/>
    </location>
</feature>
<dbReference type="EMBL" id="CP062796">
    <property type="protein sequence ID" value="QUL98251.1"/>
    <property type="molecule type" value="Genomic_DNA"/>
</dbReference>
<dbReference type="Gene3D" id="3.40.50.300">
    <property type="entry name" value="P-loop containing nucleotide triphosphate hydrolases"/>
    <property type="match status" value="1"/>
</dbReference>
<dbReference type="SMART" id="SM00382">
    <property type="entry name" value="AAA"/>
    <property type="match status" value="1"/>
</dbReference>
<proteinExistence type="inferred from homology"/>
<name>A0AAT9LAX7_9FIRM</name>
<protein>
    <submittedName>
        <fullName evidence="6">ABC transporter ATP-binding protein</fullName>
    </submittedName>
</protein>
<sequence length="341" mass="38369">MSVLSKDMPCASRDFLEPNFLAVKHLRKTFLDKKRKVEAIKDISFSVGKGEMVGLLGPNGAGKTTTIKCILGLVKPDSGDITVSGIDCRRNPREASKNMAAVLEGARNVYWRLTVWENIIFFAGIHGVSVVKGKEYFEYLLEELKLKDKRDTEVRNLSSGYKQKTAVACALAKMTPLVFLDEPTLGLDVESSYELREALKRLQSEEKRTIIVSSHDMRVIQDVCSRVIIVSGGKVVVDAGVEELLSLFRTRSYRIVLSRNGNGTSLEEIRRKMTQVFPQAGMTETRDTVEIKVDLKNAFEIYELVDTLRDLRAAIETISQEEVDLERAFLEIVRRENEICG</sequence>
<reference evidence="6" key="2">
    <citation type="journal article" date="2023" name="Biology">
        <title>Prokaryotic Life Associated with Coal-Fire Gas Vents Revealed by Metagenomics.</title>
        <authorList>
            <person name="Kadnikov V.V."/>
            <person name="Mardanov A.V."/>
            <person name="Beletsky A.V."/>
            <person name="Karnachuk O.V."/>
            <person name="Ravin N.V."/>
        </authorList>
    </citation>
    <scope>NUCLEOTIDE SEQUENCE</scope>
    <source>
        <strain evidence="6">Bu02</strain>
    </source>
</reference>
<dbReference type="CDD" id="cd03230">
    <property type="entry name" value="ABC_DR_subfamily_A"/>
    <property type="match status" value="1"/>
</dbReference>
<dbReference type="AlphaFoldDB" id="A0AAT9LAX7"/>
<evidence type="ECO:0000313" key="6">
    <source>
        <dbReference type="EMBL" id="QUL98251.1"/>
    </source>
</evidence>
<gene>
    <name evidence="6" type="ORF">IMF26_09490</name>
</gene>
<dbReference type="InterPro" id="IPR050763">
    <property type="entry name" value="ABC_transporter_ATP-binding"/>
</dbReference>
<dbReference type="Pfam" id="PF00005">
    <property type="entry name" value="ABC_tran"/>
    <property type="match status" value="1"/>
</dbReference>
<dbReference type="SUPFAM" id="SSF52540">
    <property type="entry name" value="P-loop containing nucleoside triphosphate hydrolases"/>
    <property type="match status" value="1"/>
</dbReference>
<dbReference type="InterPro" id="IPR003439">
    <property type="entry name" value="ABC_transporter-like_ATP-bd"/>
</dbReference>
<evidence type="ECO:0000256" key="2">
    <source>
        <dbReference type="ARBA" id="ARBA00022448"/>
    </source>
</evidence>
<dbReference type="InterPro" id="IPR027417">
    <property type="entry name" value="P-loop_NTPase"/>
</dbReference>
<dbReference type="InterPro" id="IPR003593">
    <property type="entry name" value="AAA+_ATPase"/>
</dbReference>
<evidence type="ECO:0000256" key="1">
    <source>
        <dbReference type="ARBA" id="ARBA00005417"/>
    </source>
</evidence>